<accession>A0A2T5LTK8</accession>
<reference evidence="3 4" key="1">
    <citation type="journal article" date="2018" name="Proc. Natl. Acad. Sci. U.S.A.">
        <title>Linking secondary metabolites to gene clusters through genome sequencing of six diverse Aspergillus species.</title>
        <authorList>
            <person name="Kaerboelling I."/>
            <person name="Vesth T.C."/>
            <person name="Frisvad J.C."/>
            <person name="Nybo J.L."/>
            <person name="Theobald S."/>
            <person name="Kuo A."/>
            <person name="Bowyer P."/>
            <person name="Matsuda Y."/>
            <person name="Mondo S."/>
            <person name="Lyhne E.K."/>
            <person name="Kogle M.E."/>
            <person name="Clum A."/>
            <person name="Lipzen A."/>
            <person name="Salamov A."/>
            <person name="Ngan C.Y."/>
            <person name="Daum C."/>
            <person name="Chiniquy J."/>
            <person name="Barry K."/>
            <person name="LaButti K."/>
            <person name="Haridas S."/>
            <person name="Simmons B.A."/>
            <person name="Magnuson J.K."/>
            <person name="Mortensen U.H."/>
            <person name="Larsen T.O."/>
            <person name="Grigoriev I.V."/>
            <person name="Baker S.E."/>
            <person name="Andersen M.R."/>
        </authorList>
    </citation>
    <scope>NUCLEOTIDE SEQUENCE [LARGE SCALE GENOMIC DNA]</scope>
    <source>
        <strain evidence="3 4">IBT 24754</strain>
    </source>
</reference>
<name>A0A2T5LTK8_9EURO</name>
<dbReference type="Proteomes" id="UP000244073">
    <property type="component" value="Unassembled WGS sequence"/>
</dbReference>
<dbReference type="GeneID" id="63814437"/>
<organism evidence="3 4">
    <name type="scientific">Aspergillus ochraceoroseus IBT 24754</name>
    <dbReference type="NCBI Taxonomy" id="1392256"/>
    <lineage>
        <taxon>Eukaryota</taxon>
        <taxon>Fungi</taxon>
        <taxon>Dikarya</taxon>
        <taxon>Ascomycota</taxon>
        <taxon>Pezizomycotina</taxon>
        <taxon>Eurotiomycetes</taxon>
        <taxon>Eurotiomycetidae</taxon>
        <taxon>Eurotiales</taxon>
        <taxon>Aspergillaceae</taxon>
        <taxon>Aspergillus</taxon>
        <taxon>Aspergillus subgen. Nidulantes</taxon>
    </lineage>
</organism>
<feature type="region of interest" description="Disordered" evidence="1">
    <location>
        <begin position="1"/>
        <end position="23"/>
    </location>
</feature>
<keyword evidence="2" id="KW-0812">Transmembrane</keyword>
<feature type="transmembrane region" description="Helical" evidence="2">
    <location>
        <begin position="76"/>
        <end position="96"/>
    </location>
</feature>
<proteinExistence type="predicted"/>
<evidence type="ECO:0000256" key="2">
    <source>
        <dbReference type="SAM" id="Phobius"/>
    </source>
</evidence>
<keyword evidence="2" id="KW-0472">Membrane</keyword>
<keyword evidence="2" id="KW-1133">Transmembrane helix</keyword>
<protein>
    <submittedName>
        <fullName evidence="3">Uncharacterized protein</fullName>
    </submittedName>
</protein>
<comment type="caution">
    <text evidence="3">The sequence shown here is derived from an EMBL/GenBank/DDBJ whole genome shotgun (WGS) entry which is preliminary data.</text>
</comment>
<dbReference type="RefSeq" id="XP_040750999.1">
    <property type="nucleotide sequence ID" value="XM_040897555.1"/>
</dbReference>
<dbReference type="AlphaFoldDB" id="A0A2T5LTK8"/>
<sequence>MEQTNNTDYPKCPAPAQTAWHPHSSDTYAPAHTAIQMPPEYSHLKLEPGDEDEEFEGSKATRLWRKFKGKCNPDHVALWIIILLLVAFAAGLLYVIQFDRK</sequence>
<gene>
    <name evidence="3" type="ORF">P175DRAFT_0503143</name>
</gene>
<evidence type="ECO:0000313" key="3">
    <source>
        <dbReference type="EMBL" id="PTU19607.1"/>
    </source>
</evidence>
<evidence type="ECO:0000313" key="4">
    <source>
        <dbReference type="Proteomes" id="UP000244073"/>
    </source>
</evidence>
<dbReference type="EMBL" id="MSFN02000006">
    <property type="protein sequence ID" value="PTU19607.1"/>
    <property type="molecule type" value="Genomic_DNA"/>
</dbReference>
<dbReference type="VEuPathDB" id="FungiDB:P175DRAFT_0503143"/>
<evidence type="ECO:0000256" key="1">
    <source>
        <dbReference type="SAM" id="MobiDB-lite"/>
    </source>
</evidence>